<accession>A0A250VW59</accession>
<dbReference type="Proteomes" id="UP000217446">
    <property type="component" value="Unassembled WGS sequence"/>
</dbReference>
<gene>
    <name evidence="2" type="ORF">SO3561_10020</name>
</gene>
<feature type="compositionally biased region" description="Low complexity" evidence="1">
    <location>
        <begin position="75"/>
        <end position="85"/>
    </location>
</feature>
<feature type="compositionally biased region" description="Low complexity" evidence="1">
    <location>
        <begin position="19"/>
        <end position="35"/>
    </location>
</feature>
<evidence type="ECO:0000313" key="2">
    <source>
        <dbReference type="EMBL" id="GAX58447.1"/>
    </source>
</evidence>
<protein>
    <submittedName>
        <fullName evidence="2">Uncharacterized protein</fullName>
    </submittedName>
</protein>
<proteinExistence type="predicted"/>
<keyword evidence="3" id="KW-1185">Reference proteome</keyword>
<reference evidence="3" key="1">
    <citation type="submission" date="2017-05" db="EMBL/GenBank/DDBJ databases">
        <title>Streptomyces olivochromogenes NBRC 3561 whole genome shotgun sequence.</title>
        <authorList>
            <person name="Dohra H."/>
            <person name="Kodani S."/>
        </authorList>
    </citation>
    <scope>NUCLEOTIDE SEQUENCE [LARGE SCALE GENOMIC DNA]</scope>
    <source>
        <strain evidence="3">NBRC 3561</strain>
    </source>
</reference>
<sequence length="114" mass="11771">MSADNNQHNTLPQYSSTTPAAARSAALARWPRPARNTGERAPIPGSGRAAAHPALPLLNSSQGMGKSGRNGDVRGPTTPVPVGVTCTDAAASASLAQEKSQEMPQEKTQELAQV</sequence>
<evidence type="ECO:0000313" key="3">
    <source>
        <dbReference type="Proteomes" id="UP000217446"/>
    </source>
</evidence>
<name>A0A250VW59_STROL</name>
<feature type="compositionally biased region" description="Basic and acidic residues" evidence="1">
    <location>
        <begin position="99"/>
        <end position="114"/>
    </location>
</feature>
<feature type="region of interest" description="Disordered" evidence="1">
    <location>
        <begin position="1"/>
        <end position="114"/>
    </location>
</feature>
<dbReference type="EMBL" id="BDQI01000053">
    <property type="protein sequence ID" value="GAX58447.1"/>
    <property type="molecule type" value="Genomic_DNA"/>
</dbReference>
<feature type="compositionally biased region" description="Polar residues" evidence="1">
    <location>
        <begin position="1"/>
        <end position="18"/>
    </location>
</feature>
<organism evidence="2 3">
    <name type="scientific">Streptomyces olivochromogenes</name>
    <dbReference type="NCBI Taxonomy" id="1963"/>
    <lineage>
        <taxon>Bacteria</taxon>
        <taxon>Bacillati</taxon>
        <taxon>Actinomycetota</taxon>
        <taxon>Actinomycetes</taxon>
        <taxon>Kitasatosporales</taxon>
        <taxon>Streptomycetaceae</taxon>
        <taxon>Streptomyces</taxon>
    </lineage>
</organism>
<comment type="caution">
    <text evidence="2">The sequence shown here is derived from an EMBL/GenBank/DDBJ whole genome shotgun (WGS) entry which is preliminary data.</text>
</comment>
<evidence type="ECO:0000256" key="1">
    <source>
        <dbReference type="SAM" id="MobiDB-lite"/>
    </source>
</evidence>
<dbReference type="AlphaFoldDB" id="A0A250VW59"/>